<name>A0AAD4DXL9_9AGAM</name>
<sequence>MSIMSSNTTTTSPAVIVPPSPPPGTNYIAIIQPSLNSIMIGHTFTVILIPLIFALFYFSTPLSRRRPIFILNVIAIILAFTAGIMIDSLAIHSMLSPLDAWPPSVRLSLSFSAASYILIQVNIAIGIIGAFQSILVDLILLLRLALIYPYTIVGPKRFALITTLPVLLKLARLVNMFVFIKVLADAARGPMGSENIAVVWATTPYLKIEWSAQLVDNAYASIAFLWAIRLRRKYRSSVESEISPRRTTFGQRMRTLFYISVSNFVFPSLLSLAQLVVVYKNVYVLTVNEIVLVNTMVAVIGVVFATVWAGSVNYQDEKTEPDGVFEKAQAASFDGPGTWKVATVQPSLTMGSTAITERMRTTGGEAIRLVDTNHTSDIFSKSSAGDLRGQGAF</sequence>
<feature type="transmembrane region" description="Helical" evidence="1">
    <location>
        <begin position="290"/>
        <end position="309"/>
    </location>
</feature>
<dbReference type="RefSeq" id="XP_041220315.1">
    <property type="nucleotide sequence ID" value="XM_041372901.1"/>
</dbReference>
<keyword evidence="1" id="KW-0812">Transmembrane</keyword>
<gene>
    <name evidence="2" type="ORF">F5891DRAFT_707678</name>
</gene>
<comment type="caution">
    <text evidence="2">The sequence shown here is derived from an EMBL/GenBank/DDBJ whole genome shotgun (WGS) entry which is preliminary data.</text>
</comment>
<evidence type="ECO:0000313" key="2">
    <source>
        <dbReference type="EMBL" id="KAG1894739.1"/>
    </source>
</evidence>
<feature type="transmembrane region" description="Helical" evidence="1">
    <location>
        <begin position="113"/>
        <end position="146"/>
    </location>
</feature>
<dbReference type="GeneID" id="64667199"/>
<feature type="transmembrane region" description="Helical" evidence="1">
    <location>
        <begin position="255"/>
        <end position="278"/>
    </location>
</feature>
<proteinExistence type="predicted"/>
<evidence type="ECO:0000256" key="1">
    <source>
        <dbReference type="SAM" id="Phobius"/>
    </source>
</evidence>
<dbReference type="Proteomes" id="UP001195769">
    <property type="component" value="Unassembled WGS sequence"/>
</dbReference>
<protein>
    <submittedName>
        <fullName evidence="2">Uncharacterized protein</fullName>
    </submittedName>
</protein>
<dbReference type="EMBL" id="JABBWK010000075">
    <property type="protein sequence ID" value="KAG1894739.1"/>
    <property type="molecule type" value="Genomic_DNA"/>
</dbReference>
<reference evidence="2" key="1">
    <citation type="journal article" date="2020" name="New Phytol.">
        <title>Comparative genomics reveals dynamic genome evolution in host specialist ectomycorrhizal fungi.</title>
        <authorList>
            <person name="Lofgren L.A."/>
            <person name="Nguyen N.H."/>
            <person name="Vilgalys R."/>
            <person name="Ruytinx J."/>
            <person name="Liao H.L."/>
            <person name="Branco S."/>
            <person name="Kuo A."/>
            <person name="LaButti K."/>
            <person name="Lipzen A."/>
            <person name="Andreopoulos W."/>
            <person name="Pangilinan J."/>
            <person name="Riley R."/>
            <person name="Hundley H."/>
            <person name="Na H."/>
            <person name="Barry K."/>
            <person name="Grigoriev I.V."/>
            <person name="Stajich J.E."/>
            <person name="Kennedy P.G."/>
        </authorList>
    </citation>
    <scope>NUCLEOTIDE SEQUENCE</scope>
    <source>
        <strain evidence="2">FC203</strain>
    </source>
</reference>
<dbReference type="AlphaFoldDB" id="A0AAD4DXL9"/>
<keyword evidence="1" id="KW-1133">Transmembrane helix</keyword>
<evidence type="ECO:0000313" key="3">
    <source>
        <dbReference type="Proteomes" id="UP001195769"/>
    </source>
</evidence>
<feature type="transmembrane region" description="Helical" evidence="1">
    <location>
        <begin position="210"/>
        <end position="228"/>
    </location>
</feature>
<feature type="transmembrane region" description="Helical" evidence="1">
    <location>
        <begin position="70"/>
        <end position="93"/>
    </location>
</feature>
<accession>A0AAD4DXL9</accession>
<keyword evidence="1" id="KW-0472">Membrane</keyword>
<feature type="transmembrane region" description="Helical" evidence="1">
    <location>
        <begin position="158"/>
        <end position="180"/>
    </location>
</feature>
<keyword evidence="3" id="KW-1185">Reference proteome</keyword>
<organism evidence="2 3">
    <name type="scientific">Suillus fuscotomentosus</name>
    <dbReference type="NCBI Taxonomy" id="1912939"/>
    <lineage>
        <taxon>Eukaryota</taxon>
        <taxon>Fungi</taxon>
        <taxon>Dikarya</taxon>
        <taxon>Basidiomycota</taxon>
        <taxon>Agaricomycotina</taxon>
        <taxon>Agaricomycetes</taxon>
        <taxon>Agaricomycetidae</taxon>
        <taxon>Boletales</taxon>
        <taxon>Suillineae</taxon>
        <taxon>Suillaceae</taxon>
        <taxon>Suillus</taxon>
    </lineage>
</organism>
<feature type="transmembrane region" description="Helical" evidence="1">
    <location>
        <begin position="38"/>
        <end position="58"/>
    </location>
</feature>